<keyword evidence="2" id="KW-1185">Reference proteome</keyword>
<dbReference type="EMBL" id="PQXO01001006">
    <property type="protein sequence ID" value="TGO81796.1"/>
    <property type="molecule type" value="Genomic_DNA"/>
</dbReference>
<accession>A0A4Z1K8L9</accession>
<protein>
    <submittedName>
        <fullName evidence="1">Uncharacterized protein</fullName>
    </submittedName>
</protein>
<gene>
    <name evidence="1" type="ORF">BPOR_1012g00010</name>
</gene>
<name>A0A4Z1K8L9_9HELO</name>
<organism evidence="1 2">
    <name type="scientific">Botrytis porri</name>
    <dbReference type="NCBI Taxonomy" id="87229"/>
    <lineage>
        <taxon>Eukaryota</taxon>
        <taxon>Fungi</taxon>
        <taxon>Dikarya</taxon>
        <taxon>Ascomycota</taxon>
        <taxon>Pezizomycotina</taxon>
        <taxon>Leotiomycetes</taxon>
        <taxon>Helotiales</taxon>
        <taxon>Sclerotiniaceae</taxon>
        <taxon>Botrytis</taxon>
    </lineage>
</organism>
<evidence type="ECO:0000313" key="2">
    <source>
        <dbReference type="Proteomes" id="UP000297280"/>
    </source>
</evidence>
<comment type="caution">
    <text evidence="1">The sequence shown here is derived from an EMBL/GenBank/DDBJ whole genome shotgun (WGS) entry which is preliminary data.</text>
</comment>
<reference evidence="1 2" key="1">
    <citation type="submission" date="2017-12" db="EMBL/GenBank/DDBJ databases">
        <title>Comparative genomics of Botrytis spp.</title>
        <authorList>
            <person name="Valero-Jimenez C.A."/>
            <person name="Tapia P."/>
            <person name="Veloso J."/>
            <person name="Silva-Moreno E."/>
            <person name="Staats M."/>
            <person name="Valdes J.H."/>
            <person name="Van Kan J.A.L."/>
        </authorList>
    </citation>
    <scope>NUCLEOTIDE SEQUENCE [LARGE SCALE GENOMIC DNA]</scope>
    <source>
        <strain evidence="1 2">MUCL3349</strain>
    </source>
</reference>
<dbReference type="AlphaFoldDB" id="A0A4Z1K8L9"/>
<proteinExistence type="predicted"/>
<dbReference type="Proteomes" id="UP000297280">
    <property type="component" value="Unassembled WGS sequence"/>
</dbReference>
<sequence>MTTRTTAPACPDNLLVVIPFTSIFALGEELFSPTIRLKSQSFKSIEDESFNLCLSPSNASIQLSILATNGIRKGSGGDASLENFNPKKLRAAWSTTGQF</sequence>
<evidence type="ECO:0000313" key="1">
    <source>
        <dbReference type="EMBL" id="TGO81796.1"/>
    </source>
</evidence>